<organism evidence="1 2">
    <name type="scientific">Edwardsiella phage PEi20</name>
    <dbReference type="NCBI Taxonomy" id="1608310"/>
    <lineage>
        <taxon>Viruses</taxon>
        <taxon>Duplodnaviria</taxon>
        <taxon>Heunggongvirae</taxon>
        <taxon>Uroviricota</taxon>
        <taxon>Caudoviricetes</taxon>
        <taxon>Pantevenvirales</taxon>
        <taxon>Straboviridae</taxon>
        <taxon>Tevenvirinae</taxon>
        <taxon>Kanagawavirus</taxon>
        <taxon>Kanagawavirus pei20</taxon>
    </lineage>
</organism>
<dbReference type="EMBL" id="AP014714">
    <property type="protein sequence ID" value="BAQ22745.1"/>
    <property type="molecule type" value="Genomic_DNA"/>
</dbReference>
<evidence type="ECO:0000313" key="1">
    <source>
        <dbReference type="EMBL" id="BAQ22745.1"/>
    </source>
</evidence>
<evidence type="ECO:0000313" key="2">
    <source>
        <dbReference type="Proteomes" id="UP000204657"/>
    </source>
</evidence>
<dbReference type="RefSeq" id="YP_009190253.1">
    <property type="nucleotide sequence ID" value="NC_028683.1"/>
</dbReference>
<reference evidence="1 2" key="1">
    <citation type="submission" date="2015-02" db="EMBL/GenBank/DDBJ databases">
        <title>Complete genome sequences of Edwardsiella bacteriophages, PEi20 and PEi26.</title>
        <authorList>
            <person name="Yasuike M."/>
            <person name="Nishiki I."/>
            <person name="Iwasaki Y."/>
            <person name="Nakamura Y."/>
            <person name="Fujiwara A."/>
            <person name="Hassan E.S."/>
            <person name="Mahmoud M.M."/>
            <person name="Kawato Y."/>
            <person name="Nagai S."/>
            <person name="Kobayashi T."/>
            <person name="Ototake M."/>
            <person name="Nakai T."/>
        </authorList>
    </citation>
    <scope>NUCLEOTIDE SEQUENCE [LARGE SCALE GENOMIC DNA]</scope>
</reference>
<accession>A0A0B6VSN2</accession>
<dbReference type="KEGG" id="vg:26519210"/>
<proteinExistence type="predicted"/>
<name>A0A0B6VSN2_9CAUD</name>
<protein>
    <submittedName>
        <fullName evidence="1">Uncharacterized protein</fullName>
    </submittedName>
</protein>
<keyword evidence="2" id="KW-1185">Reference proteome</keyword>
<dbReference type="Proteomes" id="UP000204657">
    <property type="component" value="Segment"/>
</dbReference>
<dbReference type="OrthoDB" id="20819at10239"/>
<sequence length="167" mass="19565">MKLIRYELKYKRFTDGVWDNKFRKTVISAENQYQAVYQHGVNVGIAYPAENIEDVIVMVHSLDGNPTLLLPGATYETLEGKTVKMVKYKDLENMGRTTYETIMDENGHHRYSRRDIGRCTGSKSNAPKNIQLGTFWQRMDIDDPYDYIMERKPEVYDEEEMYNGDDQ</sequence>
<dbReference type="GeneID" id="26519210"/>